<evidence type="ECO:0000256" key="3">
    <source>
        <dbReference type="ARBA" id="ARBA00023125"/>
    </source>
</evidence>
<dbReference type="Pfam" id="PF00126">
    <property type="entry name" value="HTH_1"/>
    <property type="match status" value="1"/>
</dbReference>
<evidence type="ECO:0000256" key="4">
    <source>
        <dbReference type="ARBA" id="ARBA00023163"/>
    </source>
</evidence>
<dbReference type="PRINTS" id="PR00039">
    <property type="entry name" value="HTHLYSR"/>
</dbReference>
<gene>
    <name evidence="6" type="ORF">GCM10022261_11670</name>
</gene>
<dbReference type="PROSITE" id="PS50931">
    <property type="entry name" value="HTH_LYSR"/>
    <property type="match status" value="1"/>
</dbReference>
<dbReference type="SUPFAM" id="SSF53850">
    <property type="entry name" value="Periplasmic binding protein-like II"/>
    <property type="match status" value="1"/>
</dbReference>
<dbReference type="EMBL" id="BAABAZ010000004">
    <property type="protein sequence ID" value="GAA4283636.1"/>
    <property type="molecule type" value="Genomic_DNA"/>
</dbReference>
<keyword evidence="7" id="KW-1185">Reference proteome</keyword>
<dbReference type="RefSeq" id="WP_236863716.1">
    <property type="nucleotide sequence ID" value="NZ_BAABAZ010000004.1"/>
</dbReference>
<dbReference type="CDD" id="cd05466">
    <property type="entry name" value="PBP2_LTTR_substrate"/>
    <property type="match status" value="1"/>
</dbReference>
<evidence type="ECO:0000256" key="2">
    <source>
        <dbReference type="ARBA" id="ARBA00023015"/>
    </source>
</evidence>
<comment type="caution">
    <text evidence="6">The sequence shown here is derived from an EMBL/GenBank/DDBJ whole genome shotgun (WGS) entry which is preliminary data.</text>
</comment>
<dbReference type="InterPro" id="IPR000847">
    <property type="entry name" value="LysR_HTH_N"/>
</dbReference>
<comment type="similarity">
    <text evidence="1">Belongs to the LysR transcriptional regulatory family.</text>
</comment>
<dbReference type="Gene3D" id="3.40.190.10">
    <property type="entry name" value="Periplasmic binding protein-like II"/>
    <property type="match status" value="2"/>
</dbReference>
<dbReference type="PANTHER" id="PTHR30346">
    <property type="entry name" value="TRANSCRIPTIONAL DUAL REGULATOR HCAR-RELATED"/>
    <property type="match status" value="1"/>
</dbReference>
<dbReference type="InterPro" id="IPR036388">
    <property type="entry name" value="WH-like_DNA-bd_sf"/>
</dbReference>
<proteinExistence type="inferred from homology"/>
<keyword evidence="2" id="KW-0805">Transcription regulation</keyword>
<dbReference type="PANTHER" id="PTHR30346:SF29">
    <property type="entry name" value="LYSR SUBSTRATE-BINDING"/>
    <property type="match status" value="1"/>
</dbReference>
<evidence type="ECO:0000313" key="7">
    <source>
        <dbReference type="Proteomes" id="UP001501586"/>
    </source>
</evidence>
<evidence type="ECO:0000256" key="1">
    <source>
        <dbReference type="ARBA" id="ARBA00009437"/>
    </source>
</evidence>
<organism evidence="6 7">
    <name type="scientific">Brevibacterium daeguense</name>
    <dbReference type="NCBI Taxonomy" id="909936"/>
    <lineage>
        <taxon>Bacteria</taxon>
        <taxon>Bacillati</taxon>
        <taxon>Actinomycetota</taxon>
        <taxon>Actinomycetes</taxon>
        <taxon>Micrococcales</taxon>
        <taxon>Brevibacteriaceae</taxon>
        <taxon>Brevibacterium</taxon>
    </lineage>
</organism>
<dbReference type="Proteomes" id="UP001501586">
    <property type="component" value="Unassembled WGS sequence"/>
</dbReference>
<dbReference type="InterPro" id="IPR036390">
    <property type="entry name" value="WH_DNA-bd_sf"/>
</dbReference>
<accession>A0ABP8EID6</accession>
<reference evidence="7" key="1">
    <citation type="journal article" date="2019" name="Int. J. Syst. Evol. Microbiol.">
        <title>The Global Catalogue of Microorganisms (GCM) 10K type strain sequencing project: providing services to taxonomists for standard genome sequencing and annotation.</title>
        <authorList>
            <consortium name="The Broad Institute Genomics Platform"/>
            <consortium name="The Broad Institute Genome Sequencing Center for Infectious Disease"/>
            <person name="Wu L."/>
            <person name="Ma J."/>
        </authorList>
    </citation>
    <scope>NUCLEOTIDE SEQUENCE [LARGE SCALE GENOMIC DNA]</scope>
    <source>
        <strain evidence="7">JCM 17458</strain>
    </source>
</reference>
<keyword evidence="3" id="KW-0238">DNA-binding</keyword>
<dbReference type="SUPFAM" id="SSF46785">
    <property type="entry name" value="Winged helix' DNA-binding domain"/>
    <property type="match status" value="1"/>
</dbReference>
<name>A0ABP8EID6_9MICO</name>
<dbReference type="Pfam" id="PF03466">
    <property type="entry name" value="LysR_substrate"/>
    <property type="match status" value="1"/>
</dbReference>
<evidence type="ECO:0000259" key="5">
    <source>
        <dbReference type="PROSITE" id="PS50931"/>
    </source>
</evidence>
<sequence>MDARQLRCFLAVVDEGSFTRAATALLVAQPSLSQTIKGLERELGITLFHRLGRSVRLSEAGRELEGPARLVLRDLEAAKSHIQSLQGLRAGRVQIASMPSPGIEPLTTLVAGFTREHPEIVLDIAGTFTVEETIEAVRHGQAEIGLLGSHIPVRVARHSVIDLGEQPLMLAVNPHEDRWPDQPEIRPEGLRGARMVVSQTGSAMRAYADELIASGVALEIAAEVTHRTSILPLVSAGVGHAILPSAWVSPVDRMGLRFLTIAEAPSLHVSVVARADGLTPAAARFIRQVEHLAEHH</sequence>
<keyword evidence="4" id="KW-0804">Transcription</keyword>
<feature type="domain" description="HTH lysR-type" evidence="5">
    <location>
        <begin position="1"/>
        <end position="58"/>
    </location>
</feature>
<evidence type="ECO:0000313" key="6">
    <source>
        <dbReference type="EMBL" id="GAA4283636.1"/>
    </source>
</evidence>
<dbReference type="Gene3D" id="1.10.10.10">
    <property type="entry name" value="Winged helix-like DNA-binding domain superfamily/Winged helix DNA-binding domain"/>
    <property type="match status" value="1"/>
</dbReference>
<protein>
    <submittedName>
        <fullName evidence="6">LysR family transcriptional regulator</fullName>
    </submittedName>
</protein>
<dbReference type="InterPro" id="IPR005119">
    <property type="entry name" value="LysR_subst-bd"/>
</dbReference>